<feature type="coiled-coil region" evidence="1">
    <location>
        <begin position="167"/>
        <end position="194"/>
    </location>
</feature>
<sequence length="310" mass="35861">MDNNVIVTRKMSRQADSQQLKVALQELKLSRELCNQLTSEREENEKILLEALENNTKLKSELSALHLQYDCIIEERDKLQMIIDGFDQCGAEYENTLKRNSILERELCDAHKQIAQMEEESHFSGAQETQSLFNELQSANCVASKSLNNSNNNKNKLDYLDKLKICTEELKNYRLKYENDIQHLESELALVEGSLRSITSLYVKSQETIREYSANMDELLKLSQSNQERFDSLMTNYLCDCQNFANLKPDRAALPLTAEINIRSNTRTMRKKNNYKIVIFCDKIGKNLGKLLHSKIEHTASQTLVFMILF</sequence>
<protein>
    <submittedName>
        <fullName evidence="2">Uncharacterized protein</fullName>
    </submittedName>
</protein>
<evidence type="ECO:0000313" key="3">
    <source>
        <dbReference type="Proteomes" id="UP000324832"/>
    </source>
</evidence>
<accession>A0A5E4Q3U0</accession>
<evidence type="ECO:0000313" key="2">
    <source>
        <dbReference type="EMBL" id="VVC92913.1"/>
    </source>
</evidence>
<keyword evidence="3" id="KW-1185">Reference proteome</keyword>
<name>A0A5E4Q3U0_9NEOP</name>
<proteinExistence type="predicted"/>
<dbReference type="EMBL" id="FZQP02001448">
    <property type="protein sequence ID" value="VVC92913.1"/>
    <property type="molecule type" value="Genomic_DNA"/>
</dbReference>
<dbReference type="Proteomes" id="UP000324832">
    <property type="component" value="Unassembled WGS sequence"/>
</dbReference>
<keyword evidence="1" id="KW-0175">Coiled coil</keyword>
<gene>
    <name evidence="2" type="ORF">LSINAPIS_LOCUS5222</name>
</gene>
<reference evidence="2 3" key="1">
    <citation type="submission" date="2017-07" db="EMBL/GenBank/DDBJ databases">
        <authorList>
            <person name="Talla V."/>
            <person name="Backstrom N."/>
        </authorList>
    </citation>
    <scope>NUCLEOTIDE SEQUENCE [LARGE SCALE GENOMIC DNA]</scope>
</reference>
<evidence type="ECO:0000256" key="1">
    <source>
        <dbReference type="SAM" id="Coils"/>
    </source>
</evidence>
<organism evidence="2 3">
    <name type="scientific">Leptidea sinapis</name>
    <dbReference type="NCBI Taxonomy" id="189913"/>
    <lineage>
        <taxon>Eukaryota</taxon>
        <taxon>Metazoa</taxon>
        <taxon>Ecdysozoa</taxon>
        <taxon>Arthropoda</taxon>
        <taxon>Hexapoda</taxon>
        <taxon>Insecta</taxon>
        <taxon>Pterygota</taxon>
        <taxon>Neoptera</taxon>
        <taxon>Endopterygota</taxon>
        <taxon>Lepidoptera</taxon>
        <taxon>Glossata</taxon>
        <taxon>Ditrysia</taxon>
        <taxon>Papilionoidea</taxon>
        <taxon>Pieridae</taxon>
        <taxon>Dismorphiinae</taxon>
        <taxon>Leptidea</taxon>
    </lineage>
</organism>
<dbReference type="AlphaFoldDB" id="A0A5E4Q3U0"/>